<protein>
    <submittedName>
        <fullName evidence="1">DUF2867 domain-containing protein</fullName>
    </submittedName>
</protein>
<accession>A0A4R4XD19</accession>
<evidence type="ECO:0000313" key="2">
    <source>
        <dbReference type="Proteomes" id="UP000295172"/>
    </source>
</evidence>
<dbReference type="RefSeq" id="WP_132317358.1">
    <property type="nucleotide sequence ID" value="NZ_SMKR01000019.1"/>
</dbReference>
<dbReference type="OrthoDB" id="4551029at2"/>
<sequence length="71" mass="8003">MTSERCRHRGRYRGQLAVLVRPNGRLGRLYMAAILPFRHLFVYPPLLNGIGKEWAAQADLPAREPSGNESA</sequence>
<dbReference type="EMBL" id="SMKR01000019">
    <property type="protein sequence ID" value="TDD28651.1"/>
    <property type="molecule type" value="Genomic_DNA"/>
</dbReference>
<comment type="caution">
    <text evidence="1">The sequence shown here is derived from an EMBL/GenBank/DDBJ whole genome shotgun (WGS) entry which is preliminary data.</text>
</comment>
<dbReference type="InterPro" id="IPR021295">
    <property type="entry name" value="DUF2867"/>
</dbReference>
<dbReference type="Pfam" id="PF11066">
    <property type="entry name" value="DUF2867"/>
    <property type="match status" value="1"/>
</dbReference>
<proteinExistence type="predicted"/>
<name>A0A4R4XD19_9ACTN</name>
<evidence type="ECO:0000313" key="1">
    <source>
        <dbReference type="EMBL" id="TDD28651.1"/>
    </source>
</evidence>
<gene>
    <name evidence="1" type="ORF">E1218_06730</name>
</gene>
<keyword evidence="2" id="KW-1185">Reference proteome</keyword>
<reference evidence="1 2" key="1">
    <citation type="submission" date="2019-02" db="EMBL/GenBank/DDBJ databases">
        <title>Draft genome sequences of novel Actinobacteria.</title>
        <authorList>
            <person name="Sahin N."/>
            <person name="Ay H."/>
            <person name="Saygin H."/>
        </authorList>
    </citation>
    <scope>NUCLEOTIDE SEQUENCE [LARGE SCALE GENOMIC DNA]</scope>
    <source>
        <strain evidence="1 2">16K104</strain>
    </source>
</reference>
<organism evidence="1 2">
    <name type="scientific">Kribbella turkmenica</name>
    <dbReference type="NCBI Taxonomy" id="2530375"/>
    <lineage>
        <taxon>Bacteria</taxon>
        <taxon>Bacillati</taxon>
        <taxon>Actinomycetota</taxon>
        <taxon>Actinomycetes</taxon>
        <taxon>Propionibacteriales</taxon>
        <taxon>Kribbellaceae</taxon>
        <taxon>Kribbella</taxon>
    </lineage>
</organism>
<dbReference type="Proteomes" id="UP000295172">
    <property type="component" value="Unassembled WGS sequence"/>
</dbReference>
<dbReference type="AlphaFoldDB" id="A0A4R4XD19"/>